<reference evidence="2" key="2">
    <citation type="journal article" date="2015" name="Data Brief">
        <title>Shoot transcriptome of the giant reed, Arundo donax.</title>
        <authorList>
            <person name="Barrero R.A."/>
            <person name="Guerrero F.D."/>
            <person name="Moolhuijzen P."/>
            <person name="Goolsby J.A."/>
            <person name="Tidwell J."/>
            <person name="Bellgard S.E."/>
            <person name="Bellgard M.I."/>
        </authorList>
    </citation>
    <scope>NUCLEOTIDE SEQUENCE</scope>
    <source>
        <tissue evidence="2">Shoot tissue taken approximately 20 cm above the soil surface</tissue>
    </source>
</reference>
<accession>A0A0A9GDV6</accession>
<reference evidence="2" key="1">
    <citation type="submission" date="2014-09" db="EMBL/GenBank/DDBJ databases">
        <authorList>
            <person name="Magalhaes I.L.F."/>
            <person name="Oliveira U."/>
            <person name="Santos F.R."/>
            <person name="Vidigal T.H.D.A."/>
            <person name="Brescovit A.D."/>
            <person name="Santos A.J."/>
        </authorList>
    </citation>
    <scope>NUCLEOTIDE SEQUENCE</scope>
    <source>
        <tissue evidence="2">Shoot tissue taken approximately 20 cm above the soil surface</tissue>
    </source>
</reference>
<organism evidence="2">
    <name type="scientific">Arundo donax</name>
    <name type="common">Giant reed</name>
    <name type="synonym">Donax arundinaceus</name>
    <dbReference type="NCBI Taxonomy" id="35708"/>
    <lineage>
        <taxon>Eukaryota</taxon>
        <taxon>Viridiplantae</taxon>
        <taxon>Streptophyta</taxon>
        <taxon>Embryophyta</taxon>
        <taxon>Tracheophyta</taxon>
        <taxon>Spermatophyta</taxon>
        <taxon>Magnoliopsida</taxon>
        <taxon>Liliopsida</taxon>
        <taxon>Poales</taxon>
        <taxon>Poaceae</taxon>
        <taxon>PACMAD clade</taxon>
        <taxon>Arundinoideae</taxon>
        <taxon>Arundineae</taxon>
        <taxon>Arundo</taxon>
    </lineage>
</organism>
<proteinExistence type="predicted"/>
<dbReference type="EMBL" id="GBRH01174621">
    <property type="protein sequence ID" value="JAE23275.1"/>
    <property type="molecule type" value="Transcribed_RNA"/>
</dbReference>
<evidence type="ECO:0000256" key="1">
    <source>
        <dbReference type="SAM" id="MobiDB-lite"/>
    </source>
</evidence>
<protein>
    <submittedName>
        <fullName evidence="2">Uncharacterized protein</fullName>
    </submittedName>
</protein>
<dbReference type="AlphaFoldDB" id="A0A0A9GDV6"/>
<name>A0A0A9GDV6_ARUDO</name>
<feature type="region of interest" description="Disordered" evidence="1">
    <location>
        <begin position="1"/>
        <end position="24"/>
    </location>
</feature>
<sequence>MIRGEKSGGEGRVVSAASRRFDGH</sequence>
<evidence type="ECO:0000313" key="2">
    <source>
        <dbReference type="EMBL" id="JAE23275.1"/>
    </source>
</evidence>